<keyword evidence="2" id="KW-1185">Reference proteome</keyword>
<reference evidence="1" key="2">
    <citation type="submission" date="2022-01" db="EMBL/GenBank/DDBJ databases">
        <authorList>
            <person name="Yamashiro T."/>
            <person name="Shiraishi A."/>
            <person name="Satake H."/>
            <person name="Nakayama K."/>
        </authorList>
    </citation>
    <scope>NUCLEOTIDE SEQUENCE</scope>
</reference>
<organism evidence="1 2">
    <name type="scientific">Tanacetum coccineum</name>
    <dbReference type="NCBI Taxonomy" id="301880"/>
    <lineage>
        <taxon>Eukaryota</taxon>
        <taxon>Viridiplantae</taxon>
        <taxon>Streptophyta</taxon>
        <taxon>Embryophyta</taxon>
        <taxon>Tracheophyta</taxon>
        <taxon>Spermatophyta</taxon>
        <taxon>Magnoliopsida</taxon>
        <taxon>eudicotyledons</taxon>
        <taxon>Gunneridae</taxon>
        <taxon>Pentapetalae</taxon>
        <taxon>asterids</taxon>
        <taxon>campanulids</taxon>
        <taxon>Asterales</taxon>
        <taxon>Asteraceae</taxon>
        <taxon>Asteroideae</taxon>
        <taxon>Anthemideae</taxon>
        <taxon>Anthemidinae</taxon>
        <taxon>Tanacetum</taxon>
    </lineage>
</organism>
<evidence type="ECO:0000313" key="1">
    <source>
        <dbReference type="EMBL" id="GJS79603.1"/>
    </source>
</evidence>
<evidence type="ECO:0000313" key="2">
    <source>
        <dbReference type="Proteomes" id="UP001151760"/>
    </source>
</evidence>
<protein>
    <recommendedName>
        <fullName evidence="3">Aminotransferase-like plant mobile domain-containing protein</fullName>
    </recommendedName>
</protein>
<accession>A0ABQ4YP43</accession>
<gene>
    <name evidence="1" type="ORF">Tco_0729484</name>
</gene>
<comment type="caution">
    <text evidence="1">The sequence shown here is derived from an EMBL/GenBank/DDBJ whole genome shotgun (WGS) entry which is preliminary data.</text>
</comment>
<evidence type="ECO:0008006" key="3">
    <source>
        <dbReference type="Google" id="ProtNLM"/>
    </source>
</evidence>
<reference evidence="1" key="1">
    <citation type="journal article" date="2022" name="Int. J. Mol. Sci.">
        <title>Draft Genome of Tanacetum Coccineum: Genomic Comparison of Closely Related Tanacetum-Family Plants.</title>
        <authorList>
            <person name="Yamashiro T."/>
            <person name="Shiraishi A."/>
            <person name="Nakayama K."/>
            <person name="Satake H."/>
        </authorList>
    </citation>
    <scope>NUCLEOTIDE SEQUENCE</scope>
</reference>
<proteinExistence type="predicted"/>
<sequence length="557" mass="62804">MEFDVPGLVGWLPEGLSDLINCISHSTLARALFWGLYPDLWIFPASKRDSIKICHLLGDAFFSTNTPPLNDELCQFLPPTRPGENTGSSQALTRLNGIHISFVKGESPWNWTVTLLLHYGEVHSRHGAIQAIEEPAQAAEDDEDYRPQLEPSKITYMMDPLRMYRPRRPSLCTSKKFDYPPLVSNVGWLGLLSVARLGGQRALGCGGAIIAQFPNLMRHRVRTAGNRSMGGLRILLPPQGWLIVRSRLEDPWFWKAHESERYVECATDTRDHQAALSLYRDRGGIAQFFLEEGWFARVTDPAIIQLNAPRGAAEELRDLLEHRIDYTKWKVRPQGCKKREMGSYLAGVVSVVCHEVPIDKGISEALLLDAGSPLPSILLHFIVSYCTGAQWLEHGRMKSNDFSKSGKEDYYRRILGEAVSRDSPVESRMRGDPHVREQRLLFAAVAVRILKLSVQLTTRRSVAQTHELTKQRRRGKRGLIKIPSDSSPAKLTSRSGHTSKIEMAKKDLLHARELEQKKEIGSTCTLERNQDQQLHLTELKQQIQAILGSVDQVKAAF</sequence>
<name>A0ABQ4YP43_9ASTR</name>
<dbReference type="Proteomes" id="UP001151760">
    <property type="component" value="Unassembled WGS sequence"/>
</dbReference>
<dbReference type="EMBL" id="BQNB010010609">
    <property type="protein sequence ID" value="GJS79603.1"/>
    <property type="molecule type" value="Genomic_DNA"/>
</dbReference>